<evidence type="ECO:0000256" key="1">
    <source>
        <dbReference type="ARBA" id="ARBA00004651"/>
    </source>
</evidence>
<dbReference type="PANTHER" id="PTHR24246">
    <property type="entry name" value="OLFACTORY RECEPTOR AND ADENOSINE RECEPTOR"/>
    <property type="match status" value="1"/>
</dbReference>
<dbReference type="EMBL" id="RCHS01003137">
    <property type="protein sequence ID" value="RMX43769.1"/>
    <property type="molecule type" value="Genomic_DNA"/>
</dbReference>
<evidence type="ECO:0008006" key="13">
    <source>
        <dbReference type="Google" id="ProtNLM"/>
    </source>
</evidence>
<dbReference type="Proteomes" id="UP000275408">
    <property type="component" value="Unassembled WGS sequence"/>
</dbReference>
<keyword evidence="4 10" id="KW-1133">Transmembrane helix</keyword>
<evidence type="ECO:0000313" key="11">
    <source>
        <dbReference type="EMBL" id="RMX43769.1"/>
    </source>
</evidence>
<keyword evidence="3 10" id="KW-0812">Transmembrane</keyword>
<comment type="caution">
    <text evidence="11">The sequence shown here is derived from an EMBL/GenBank/DDBJ whole genome shotgun (WGS) entry which is preliminary data.</text>
</comment>
<dbReference type="Gene3D" id="1.10.1220.70">
    <property type="match status" value="1"/>
</dbReference>
<name>A0A3M6TQZ8_POCDA</name>
<evidence type="ECO:0000256" key="10">
    <source>
        <dbReference type="SAM" id="Phobius"/>
    </source>
</evidence>
<evidence type="ECO:0000256" key="9">
    <source>
        <dbReference type="ARBA" id="ARBA00023224"/>
    </source>
</evidence>
<dbReference type="SUPFAM" id="SSF81321">
    <property type="entry name" value="Family A G protein-coupled receptor-like"/>
    <property type="match status" value="1"/>
</dbReference>
<dbReference type="GO" id="GO:0004930">
    <property type="term" value="F:G protein-coupled receptor activity"/>
    <property type="evidence" value="ECO:0007669"/>
    <property type="project" value="UniProtKB-KW"/>
</dbReference>
<dbReference type="Gene3D" id="1.20.1070.10">
    <property type="entry name" value="Rhodopsin 7-helix transmembrane proteins"/>
    <property type="match status" value="1"/>
</dbReference>
<evidence type="ECO:0000256" key="8">
    <source>
        <dbReference type="ARBA" id="ARBA00023180"/>
    </source>
</evidence>
<protein>
    <recommendedName>
        <fullName evidence="13">G-protein coupled receptors family 1 profile domain-containing protein</fullName>
    </recommendedName>
</protein>
<keyword evidence="6 10" id="KW-0472">Membrane</keyword>
<feature type="transmembrane region" description="Helical" evidence="10">
    <location>
        <begin position="104"/>
        <end position="126"/>
    </location>
</feature>
<evidence type="ECO:0000313" key="12">
    <source>
        <dbReference type="Proteomes" id="UP000275408"/>
    </source>
</evidence>
<evidence type="ECO:0000256" key="5">
    <source>
        <dbReference type="ARBA" id="ARBA00023040"/>
    </source>
</evidence>
<keyword evidence="2" id="KW-1003">Cell membrane</keyword>
<evidence type="ECO:0000256" key="4">
    <source>
        <dbReference type="ARBA" id="ARBA00022989"/>
    </source>
</evidence>
<keyword evidence="12" id="KW-1185">Reference proteome</keyword>
<reference evidence="11 12" key="1">
    <citation type="journal article" date="2018" name="Sci. Rep.">
        <title>Comparative analysis of the Pocillopora damicornis genome highlights role of immune system in coral evolution.</title>
        <authorList>
            <person name="Cunning R."/>
            <person name="Bay R.A."/>
            <person name="Gillette P."/>
            <person name="Baker A.C."/>
            <person name="Traylor-Knowles N."/>
        </authorList>
    </citation>
    <scope>NUCLEOTIDE SEQUENCE [LARGE SCALE GENOMIC DNA]</scope>
    <source>
        <strain evidence="11">RSMAS</strain>
        <tissue evidence="11">Whole animal</tissue>
    </source>
</reference>
<keyword evidence="7" id="KW-0675">Receptor</keyword>
<dbReference type="GO" id="GO:0005886">
    <property type="term" value="C:plasma membrane"/>
    <property type="evidence" value="ECO:0007669"/>
    <property type="project" value="UniProtKB-SubCell"/>
</dbReference>
<accession>A0A3M6TQZ8</accession>
<keyword evidence="9" id="KW-0807">Transducer</keyword>
<dbReference type="PANTHER" id="PTHR24246:SF27">
    <property type="entry name" value="ADENOSINE RECEPTOR, ISOFORM A"/>
    <property type="match status" value="1"/>
</dbReference>
<organism evidence="11 12">
    <name type="scientific">Pocillopora damicornis</name>
    <name type="common">Cauliflower coral</name>
    <name type="synonym">Millepora damicornis</name>
    <dbReference type="NCBI Taxonomy" id="46731"/>
    <lineage>
        <taxon>Eukaryota</taxon>
        <taxon>Metazoa</taxon>
        <taxon>Cnidaria</taxon>
        <taxon>Anthozoa</taxon>
        <taxon>Hexacorallia</taxon>
        <taxon>Scleractinia</taxon>
        <taxon>Astrocoeniina</taxon>
        <taxon>Pocilloporidae</taxon>
        <taxon>Pocillopora</taxon>
    </lineage>
</organism>
<feature type="transmembrane region" description="Helical" evidence="10">
    <location>
        <begin position="63"/>
        <end position="92"/>
    </location>
</feature>
<proteinExistence type="predicted"/>
<comment type="subcellular location">
    <subcellularLocation>
        <location evidence="1">Cell membrane</location>
        <topology evidence="1">Multi-pass membrane protein</topology>
    </subcellularLocation>
</comment>
<evidence type="ECO:0000256" key="3">
    <source>
        <dbReference type="ARBA" id="ARBA00022692"/>
    </source>
</evidence>
<dbReference type="AlphaFoldDB" id="A0A3M6TQZ8"/>
<evidence type="ECO:0000256" key="7">
    <source>
        <dbReference type="ARBA" id="ARBA00023170"/>
    </source>
</evidence>
<evidence type="ECO:0000256" key="6">
    <source>
        <dbReference type="ARBA" id="ARBA00023136"/>
    </source>
</evidence>
<feature type="transmembrane region" description="Helical" evidence="10">
    <location>
        <begin position="27"/>
        <end position="51"/>
    </location>
</feature>
<keyword evidence="8" id="KW-0325">Glycoprotein</keyword>
<sequence>MSNFTDGDKTFDELICSTTPNKKPAVVFLSAFNFLLSLIASAGNSLILIALQKPSSLHPPSKVLLCSLAASDLCVGLILQPLVAILLTAVAVESKSLCRPMLGLSFPIVTAVATQNGLTPALVLGWRFTSSIVFLNSSLNPFLYCWKIAEVKQAVKDTIRKSFSLG</sequence>
<keyword evidence="5" id="KW-0297">G-protein coupled receptor</keyword>
<dbReference type="InterPro" id="IPR000276">
    <property type="entry name" value="GPCR_Rhodpsn"/>
</dbReference>
<dbReference type="PRINTS" id="PR00237">
    <property type="entry name" value="GPCRRHODOPSN"/>
</dbReference>
<gene>
    <name evidence="11" type="ORF">pdam_00019504</name>
</gene>
<evidence type="ECO:0000256" key="2">
    <source>
        <dbReference type="ARBA" id="ARBA00022475"/>
    </source>
</evidence>